<protein>
    <submittedName>
        <fullName evidence="8">Calcineurin subunit b type 2</fullName>
    </submittedName>
</protein>
<dbReference type="InterPro" id="IPR018247">
    <property type="entry name" value="EF_Hand_1_Ca_BS"/>
</dbReference>
<organism evidence="8 9">
    <name type="scientific">Chrysochromulina tobinii</name>
    <dbReference type="NCBI Taxonomy" id="1460289"/>
    <lineage>
        <taxon>Eukaryota</taxon>
        <taxon>Haptista</taxon>
        <taxon>Haptophyta</taxon>
        <taxon>Prymnesiophyceae</taxon>
        <taxon>Prymnesiales</taxon>
        <taxon>Chrysochromulinaceae</taxon>
        <taxon>Chrysochromulina</taxon>
    </lineage>
</organism>
<dbReference type="Gene3D" id="1.10.238.10">
    <property type="entry name" value="EF-hand"/>
    <property type="match status" value="1"/>
</dbReference>
<name>A0A0M0KA01_9EUKA</name>
<dbReference type="Proteomes" id="UP000037460">
    <property type="component" value="Unassembled WGS sequence"/>
</dbReference>
<sequence length="333" mass="34297">MGCGASNAAPDRLSKEPVTVDLGTLQADDAIDPGDDIGKAAAITFSFSPPAGAARKSSIHKMSAEEPAGLLLQRGGQTSVMSNVDLGQLHAELKKLGVDKSVTEQDFSKALKALLAGADTPSDDVIKALYRAFDTDGSGQVDEAELIAGCTQLCSGDPTTKLRLAFACFDKDGDGHLDPQELSALLRGTIAPAVSALHSAVDFASFSADESGANLDEINNEAGGAASLSKAGEEGKVRIELKTPVGAVTIFVPSAALSGDAIGGQGSAISLDQFLKALVDGAMSKYDTDKNGTLESDEFVSFAAANPFLTAWFGRLASKRSKGSGQSWKDVDP</sequence>
<keyword evidence="9" id="KW-1185">Reference proteome</keyword>
<keyword evidence="3" id="KW-0479">Metal-binding</keyword>
<evidence type="ECO:0000256" key="2">
    <source>
        <dbReference type="ARBA" id="ARBA00022707"/>
    </source>
</evidence>
<comment type="caution">
    <text evidence="8">The sequence shown here is derived from an EMBL/GenBank/DDBJ whole genome shotgun (WGS) entry which is preliminary data.</text>
</comment>
<feature type="domain" description="EF-hand" evidence="7">
    <location>
        <begin position="121"/>
        <end position="156"/>
    </location>
</feature>
<proteinExistence type="inferred from homology"/>
<dbReference type="SMART" id="SM00054">
    <property type="entry name" value="EFh"/>
    <property type="match status" value="3"/>
</dbReference>
<dbReference type="Pfam" id="PF13202">
    <property type="entry name" value="EF-hand_5"/>
    <property type="match status" value="1"/>
</dbReference>
<dbReference type="PROSITE" id="PS50222">
    <property type="entry name" value="EF_HAND_2"/>
    <property type="match status" value="3"/>
</dbReference>
<evidence type="ECO:0000256" key="4">
    <source>
        <dbReference type="ARBA" id="ARBA00022737"/>
    </source>
</evidence>
<accession>A0A0M0KA01</accession>
<dbReference type="Pfam" id="PF00036">
    <property type="entry name" value="EF-hand_1"/>
    <property type="match status" value="1"/>
</dbReference>
<dbReference type="PROSITE" id="PS00018">
    <property type="entry name" value="EF_HAND_1"/>
    <property type="match status" value="3"/>
</dbReference>
<dbReference type="AlphaFoldDB" id="A0A0M0KA01"/>
<evidence type="ECO:0000256" key="5">
    <source>
        <dbReference type="ARBA" id="ARBA00022837"/>
    </source>
</evidence>
<dbReference type="PANTHER" id="PTHR23055:SF178">
    <property type="entry name" value="NEUROCALCIN HOMOLOG"/>
    <property type="match status" value="1"/>
</dbReference>
<feature type="domain" description="EF-hand" evidence="7">
    <location>
        <begin position="157"/>
        <end position="192"/>
    </location>
</feature>
<dbReference type="EMBL" id="JWZX01000796">
    <property type="protein sequence ID" value="KOO35650.1"/>
    <property type="molecule type" value="Genomic_DNA"/>
</dbReference>
<dbReference type="CDD" id="cd00051">
    <property type="entry name" value="EFh"/>
    <property type="match status" value="1"/>
</dbReference>
<dbReference type="SUPFAM" id="SSF47473">
    <property type="entry name" value="EF-hand"/>
    <property type="match status" value="1"/>
</dbReference>
<evidence type="ECO:0000259" key="7">
    <source>
        <dbReference type="PROSITE" id="PS50222"/>
    </source>
</evidence>
<dbReference type="PANTHER" id="PTHR23055">
    <property type="entry name" value="CALCIUM BINDING PROTEINS"/>
    <property type="match status" value="1"/>
</dbReference>
<keyword evidence="4" id="KW-0677">Repeat</keyword>
<feature type="domain" description="EF-hand" evidence="7">
    <location>
        <begin position="274"/>
        <end position="309"/>
    </location>
</feature>
<evidence type="ECO:0000313" key="8">
    <source>
        <dbReference type="EMBL" id="KOO35650.1"/>
    </source>
</evidence>
<evidence type="ECO:0000313" key="9">
    <source>
        <dbReference type="Proteomes" id="UP000037460"/>
    </source>
</evidence>
<keyword evidence="6" id="KW-0449">Lipoprotein</keyword>
<keyword evidence="2" id="KW-0519">Myristate</keyword>
<dbReference type="Pfam" id="PF13833">
    <property type="entry name" value="EF-hand_8"/>
    <property type="match status" value="1"/>
</dbReference>
<evidence type="ECO:0000256" key="6">
    <source>
        <dbReference type="ARBA" id="ARBA00023288"/>
    </source>
</evidence>
<dbReference type="InterPro" id="IPR002048">
    <property type="entry name" value="EF_hand_dom"/>
</dbReference>
<evidence type="ECO:0000256" key="3">
    <source>
        <dbReference type="ARBA" id="ARBA00022723"/>
    </source>
</evidence>
<evidence type="ECO:0000256" key="1">
    <source>
        <dbReference type="ARBA" id="ARBA00006049"/>
    </source>
</evidence>
<dbReference type="GO" id="GO:0005509">
    <property type="term" value="F:calcium ion binding"/>
    <property type="evidence" value="ECO:0007669"/>
    <property type="project" value="InterPro"/>
</dbReference>
<dbReference type="InterPro" id="IPR028846">
    <property type="entry name" value="Recoverin"/>
</dbReference>
<dbReference type="InterPro" id="IPR011992">
    <property type="entry name" value="EF-hand-dom_pair"/>
</dbReference>
<reference evidence="9" key="1">
    <citation type="journal article" date="2015" name="PLoS Genet.">
        <title>Genome Sequence and Transcriptome Analyses of Chrysochromulina tobin: Metabolic Tools for Enhanced Algal Fitness in the Prominent Order Prymnesiales (Haptophyceae).</title>
        <authorList>
            <person name="Hovde B.T."/>
            <person name="Deodato C.R."/>
            <person name="Hunsperger H.M."/>
            <person name="Ryken S.A."/>
            <person name="Yost W."/>
            <person name="Jha R.K."/>
            <person name="Patterson J."/>
            <person name="Monnat R.J. Jr."/>
            <person name="Barlow S.B."/>
            <person name="Starkenburg S.R."/>
            <person name="Cattolico R.A."/>
        </authorList>
    </citation>
    <scope>NUCLEOTIDE SEQUENCE</scope>
    <source>
        <strain evidence="9">CCMP291</strain>
    </source>
</reference>
<comment type="similarity">
    <text evidence="1">Belongs to the recoverin family.</text>
</comment>
<dbReference type="OrthoDB" id="191686at2759"/>
<keyword evidence="5" id="KW-0106">Calcium</keyword>
<gene>
    <name evidence="8" type="ORF">Ctob_008681</name>
</gene>